<reference evidence="2 3" key="1">
    <citation type="journal article" date="2016" name="Appl. Microbiol. Biotechnol.">
        <title>Characterization of T-DNA insertion mutants with decreased virulence in the entomopathogenic fungus Beauveria bassiana JEF-007.</title>
        <authorList>
            <person name="Kim S."/>
            <person name="Lee S.J."/>
            <person name="Nai Y.S."/>
            <person name="Yu J.S."/>
            <person name="Lee M.R."/>
            <person name="Yang Y.T."/>
            <person name="Kim J.S."/>
        </authorList>
    </citation>
    <scope>NUCLEOTIDE SEQUENCE [LARGE SCALE GENOMIC DNA]</scope>
    <source>
        <strain evidence="2 3">JEF-007</strain>
    </source>
</reference>
<proteinExistence type="predicted"/>
<evidence type="ECO:0000313" key="2">
    <source>
        <dbReference type="EMBL" id="PMB73302.1"/>
    </source>
</evidence>
<organism evidence="2 3">
    <name type="scientific">Beauveria bassiana</name>
    <name type="common">White muscardine disease fungus</name>
    <name type="synonym">Tritirachium shiotae</name>
    <dbReference type="NCBI Taxonomy" id="176275"/>
    <lineage>
        <taxon>Eukaryota</taxon>
        <taxon>Fungi</taxon>
        <taxon>Dikarya</taxon>
        <taxon>Ascomycota</taxon>
        <taxon>Pezizomycotina</taxon>
        <taxon>Sordariomycetes</taxon>
        <taxon>Hypocreomycetidae</taxon>
        <taxon>Hypocreales</taxon>
        <taxon>Cordycipitaceae</taxon>
        <taxon>Beauveria</taxon>
    </lineage>
</organism>
<evidence type="ECO:0000256" key="1">
    <source>
        <dbReference type="SAM" id="MobiDB-lite"/>
    </source>
</evidence>
<sequence length="181" mass="20170">MARGGRGGSAPSRRPVDLTGIISDNEKSNLILLVTAITEKMFRDINSLFDSPLIPFVEGEGPDRNWLALALREQESSDKENSAPPRSFANRPIGSAAVKPSPQQHHHDDETPPQLQELRNEAVAFFRKWQASVIQRLRKSPVEVAEEAIEVVRLARVQAVEVVTQDSMAVEHLPHRLQPQC</sequence>
<dbReference type="Proteomes" id="UP000235728">
    <property type="component" value="Unassembled WGS sequence"/>
</dbReference>
<dbReference type="AlphaFoldDB" id="A0A2N6P1B3"/>
<name>A0A2N6P1B3_BEABA</name>
<feature type="region of interest" description="Disordered" evidence="1">
    <location>
        <begin position="73"/>
        <end position="113"/>
    </location>
</feature>
<evidence type="ECO:0000313" key="3">
    <source>
        <dbReference type="Proteomes" id="UP000235728"/>
    </source>
</evidence>
<gene>
    <name evidence="2" type="ORF">BM221_000723</name>
</gene>
<protein>
    <submittedName>
        <fullName evidence="2">Uncharacterized protein</fullName>
    </submittedName>
</protein>
<accession>A0A2N6P1B3</accession>
<comment type="caution">
    <text evidence="2">The sequence shown here is derived from an EMBL/GenBank/DDBJ whole genome shotgun (WGS) entry which is preliminary data.</text>
</comment>
<dbReference type="EMBL" id="MRVG01000001">
    <property type="protein sequence ID" value="PMB73302.1"/>
    <property type="molecule type" value="Genomic_DNA"/>
</dbReference>